<evidence type="ECO:0000256" key="1">
    <source>
        <dbReference type="ARBA" id="ARBA00022884"/>
    </source>
</evidence>
<dbReference type="InterPro" id="IPR050951">
    <property type="entry name" value="Retrovirus_Pol_polyprotein"/>
</dbReference>
<dbReference type="GO" id="GO:0003723">
    <property type="term" value="F:RNA binding"/>
    <property type="evidence" value="ECO:0007669"/>
    <property type="project" value="UniProtKB-KW"/>
</dbReference>
<dbReference type="InterPro" id="IPR001584">
    <property type="entry name" value="Integrase_cat-core"/>
</dbReference>
<dbReference type="GO" id="GO:0015074">
    <property type="term" value="P:DNA integration"/>
    <property type="evidence" value="ECO:0007669"/>
    <property type="project" value="InterPro"/>
</dbReference>
<comment type="caution">
    <text evidence="3">The sequence shown here is derived from an EMBL/GenBank/DDBJ whole genome shotgun (WGS) entry which is preliminary data.</text>
</comment>
<evidence type="ECO:0000259" key="2">
    <source>
        <dbReference type="PROSITE" id="PS50994"/>
    </source>
</evidence>
<dbReference type="AlphaFoldDB" id="A0A2S4PTT1"/>
<dbReference type="STRING" id="225359.A0A2S4PTT1"/>
<keyword evidence="1" id="KW-0694">RNA-binding</keyword>
<dbReference type="Proteomes" id="UP000237438">
    <property type="component" value="Unassembled WGS sequence"/>
</dbReference>
<dbReference type="GO" id="GO:0005634">
    <property type="term" value="C:nucleus"/>
    <property type="evidence" value="ECO:0007669"/>
    <property type="project" value="UniProtKB-ARBA"/>
</dbReference>
<dbReference type="OrthoDB" id="3780108at2759"/>
<keyword evidence="4" id="KW-1185">Reference proteome</keyword>
<dbReference type="PANTHER" id="PTHR37984">
    <property type="entry name" value="PROTEIN CBG26694"/>
    <property type="match status" value="1"/>
</dbReference>
<evidence type="ECO:0000313" key="4">
    <source>
        <dbReference type="Proteomes" id="UP000237438"/>
    </source>
</evidence>
<gene>
    <name evidence="3" type="ORF">EPUL_003831</name>
</gene>
<dbReference type="SUPFAM" id="SSF53098">
    <property type="entry name" value="Ribonuclease H-like"/>
    <property type="match status" value="1"/>
</dbReference>
<proteinExistence type="predicted"/>
<organism evidence="3 4">
    <name type="scientific">Erysiphe pulchra</name>
    <dbReference type="NCBI Taxonomy" id="225359"/>
    <lineage>
        <taxon>Eukaryota</taxon>
        <taxon>Fungi</taxon>
        <taxon>Dikarya</taxon>
        <taxon>Ascomycota</taxon>
        <taxon>Pezizomycotina</taxon>
        <taxon>Leotiomycetes</taxon>
        <taxon>Erysiphales</taxon>
        <taxon>Erysiphaceae</taxon>
        <taxon>Erysiphe</taxon>
    </lineage>
</organism>
<dbReference type="PROSITE" id="PS50994">
    <property type="entry name" value="INTEGRASE"/>
    <property type="match status" value="1"/>
</dbReference>
<dbReference type="PANTHER" id="PTHR37984:SF5">
    <property type="entry name" value="PROTEIN NYNRIN-LIKE"/>
    <property type="match status" value="1"/>
</dbReference>
<feature type="domain" description="Integrase catalytic" evidence="2">
    <location>
        <begin position="88"/>
        <end position="266"/>
    </location>
</feature>
<accession>A0A2S4PTT1</accession>
<dbReference type="EMBL" id="PEDP01000603">
    <property type="protein sequence ID" value="POS85440.1"/>
    <property type="molecule type" value="Genomic_DNA"/>
</dbReference>
<name>A0A2S4PTT1_9PEZI</name>
<evidence type="ECO:0000313" key="3">
    <source>
        <dbReference type="EMBL" id="POS85440.1"/>
    </source>
</evidence>
<dbReference type="Gene3D" id="3.30.420.10">
    <property type="entry name" value="Ribonuclease H-like superfamily/Ribonuclease H"/>
    <property type="match status" value="1"/>
</dbReference>
<sequence>MENMKVHYNNLTNLLTQRSITDKENTYPVIRKYGHPFLLLGGPEESLVHSYEKLDGIIESKILSRSSHDFNRQAIKHLTKFCDSCQKYSKSPGRFKFNLKDDKDFNSFVYIDVHYIDEKPVLQVVAEATCFQAAHWLKSMNAQEAWNSLRNCWIDVYLGPPDVVVHDAGTNFTGKEFKQSAIAMSITTKAAPTEAHHSIGLVERYHTPLRRAYEVISKDLGGTKIDRTSLLQMAVKAVNDTAGPDSLVPTLLVFGAYPRMIESDPPTPSIFERAAAIKSAMKEVRKICAKEKVRNALKMRNGPITSELKDVLPNEKVLVWRENKEWTGPYKLIRIEGEDCVVQVGDHMPTFRSTSVKPYYSDKNAPNSNDPQLDEEFIGNNFLSNKNSEIIEPRRSNRIRKPRNFGNFFVSNCNLVTISTYISQQLNETQQRYSAQERESLVILMALRHWHHESLRSIQTKLEQLARIIRFLDSIEHFSIRIIYRKGKSNVPTDFLYRASDEAFPSEENRSIDENLEGEYADIYSQNNIEEVRNDGSDRAEMPELPVLHRVLLRKPTNIGNPPVSSEAATFLEILVYENLTLEIKNSSLRDLRPIQPAPPLTRWGVGHTQVVSSILLIAMEYATGWLESRIVSNANFSTSVPLFLYIFNTFGTPKKIISDNANYTTAAASRLLSIALTFYYLAHSRWKKK</sequence>
<dbReference type="InterPro" id="IPR012337">
    <property type="entry name" value="RNaseH-like_sf"/>
</dbReference>
<dbReference type="InterPro" id="IPR036397">
    <property type="entry name" value="RNaseH_sf"/>
</dbReference>
<protein>
    <recommendedName>
        <fullName evidence="2">Integrase catalytic domain-containing protein</fullName>
    </recommendedName>
</protein>
<reference evidence="3 4" key="1">
    <citation type="submission" date="2017-10" db="EMBL/GenBank/DDBJ databases">
        <title>Development of genomic resources for the powdery mildew, Erysiphe pulchra.</title>
        <authorList>
            <person name="Wadl P.A."/>
            <person name="Mack B.M."/>
            <person name="Moore G."/>
            <person name="Beltz S.B."/>
        </authorList>
    </citation>
    <scope>NUCLEOTIDE SEQUENCE [LARGE SCALE GENOMIC DNA]</scope>
    <source>
        <strain evidence="3">Cflorida</strain>
    </source>
</reference>